<evidence type="ECO:0000313" key="3">
    <source>
        <dbReference type="EMBL" id="PIC46128.1"/>
    </source>
</evidence>
<dbReference type="FunFam" id="1.10.510.10:FF:001728">
    <property type="entry name" value="Protein CBG02852"/>
    <property type="match status" value="1"/>
</dbReference>
<feature type="compositionally biased region" description="Low complexity" evidence="1">
    <location>
        <begin position="446"/>
        <end position="462"/>
    </location>
</feature>
<dbReference type="InterPro" id="IPR011009">
    <property type="entry name" value="Kinase-like_dom_sf"/>
</dbReference>
<organism evidence="3 4">
    <name type="scientific">Caenorhabditis nigoni</name>
    <dbReference type="NCBI Taxonomy" id="1611254"/>
    <lineage>
        <taxon>Eukaryota</taxon>
        <taxon>Metazoa</taxon>
        <taxon>Ecdysozoa</taxon>
        <taxon>Nematoda</taxon>
        <taxon>Chromadorea</taxon>
        <taxon>Rhabditida</taxon>
        <taxon>Rhabditina</taxon>
        <taxon>Rhabditomorpha</taxon>
        <taxon>Rhabditoidea</taxon>
        <taxon>Rhabditidae</taxon>
        <taxon>Peloderinae</taxon>
        <taxon>Caenorhabditis</taxon>
    </lineage>
</organism>
<evidence type="ECO:0000259" key="2">
    <source>
        <dbReference type="PROSITE" id="PS50011"/>
    </source>
</evidence>
<feature type="region of interest" description="Disordered" evidence="1">
    <location>
        <begin position="195"/>
        <end position="230"/>
    </location>
</feature>
<feature type="region of interest" description="Disordered" evidence="1">
    <location>
        <begin position="443"/>
        <end position="515"/>
    </location>
</feature>
<comment type="caution">
    <text evidence="3">The sequence shown here is derived from an EMBL/GenBank/DDBJ whole genome shotgun (WGS) entry which is preliminary data.</text>
</comment>
<dbReference type="PROSITE" id="PS50011">
    <property type="entry name" value="PROTEIN_KINASE_DOM"/>
    <property type="match status" value="1"/>
</dbReference>
<feature type="domain" description="Protein kinase" evidence="2">
    <location>
        <begin position="27"/>
        <end position="385"/>
    </location>
</feature>
<accession>A0A2G5V2V7</accession>
<reference evidence="4" key="1">
    <citation type="submission" date="2017-10" db="EMBL/GenBank/DDBJ databases">
        <title>Rapid genome shrinkage in a self-fertile nematode reveals novel sperm competition proteins.</title>
        <authorList>
            <person name="Yin D."/>
            <person name="Schwarz E.M."/>
            <person name="Thomas C.G."/>
            <person name="Felde R.L."/>
            <person name="Korf I.F."/>
            <person name="Cutter A.D."/>
            <person name="Schartner C.M."/>
            <person name="Ralston E.J."/>
            <person name="Meyer B.J."/>
            <person name="Haag E.S."/>
        </authorList>
    </citation>
    <scope>NUCLEOTIDE SEQUENCE [LARGE SCALE GENOMIC DNA]</scope>
    <source>
        <strain evidence="4">JU1422</strain>
    </source>
</reference>
<dbReference type="PANTHER" id="PTHR11909">
    <property type="entry name" value="CASEIN KINASE-RELATED"/>
    <property type="match status" value="1"/>
</dbReference>
<feature type="region of interest" description="Disordered" evidence="1">
    <location>
        <begin position="248"/>
        <end position="271"/>
    </location>
</feature>
<gene>
    <name evidence="3" type="primary">Cnig_chr_II.g5923</name>
    <name evidence="3" type="ORF">B9Z55_005923</name>
</gene>
<proteinExistence type="predicted"/>
<feature type="compositionally biased region" description="Basic and acidic residues" evidence="1">
    <location>
        <begin position="465"/>
        <end position="482"/>
    </location>
</feature>
<dbReference type="Gene3D" id="1.10.510.10">
    <property type="entry name" value="Transferase(Phosphotransferase) domain 1"/>
    <property type="match status" value="2"/>
</dbReference>
<dbReference type="AlphaFoldDB" id="A0A2G5V2V7"/>
<keyword evidence="4" id="KW-1185">Reference proteome</keyword>
<dbReference type="SUPFAM" id="SSF56112">
    <property type="entry name" value="Protein kinase-like (PK-like)"/>
    <property type="match status" value="1"/>
</dbReference>
<dbReference type="GO" id="GO:0005524">
    <property type="term" value="F:ATP binding"/>
    <property type="evidence" value="ECO:0007669"/>
    <property type="project" value="InterPro"/>
</dbReference>
<evidence type="ECO:0000313" key="4">
    <source>
        <dbReference type="Proteomes" id="UP000230233"/>
    </source>
</evidence>
<dbReference type="Pfam" id="PF00069">
    <property type="entry name" value="Pkinase"/>
    <property type="match status" value="1"/>
</dbReference>
<feature type="compositionally biased region" description="Basic and acidic residues" evidence="1">
    <location>
        <begin position="500"/>
        <end position="515"/>
    </location>
</feature>
<protein>
    <recommendedName>
        <fullName evidence="2">Protein kinase domain-containing protein</fullName>
    </recommendedName>
</protein>
<sequence length="515" mass="58699">MSGSKENANGGNGDELNFRIGETVSGFKLVKKIDEGGFGQVFKVTRDDKTFYAMKLESSFQEGGSAIKLEINVLQQLPKDTVFPELISGGRKPRFHYLVLELLGDNLKMLKSRSPNPEVWTDGTWSRIGIQCLYAIKVMHDSGFVHRDIKPNNFAIGLNTISELRSRRVLLFDFGLARKFVRKLPSAGLGISKKTDAAVSKNGPSKLKTKQVKPSGEKGSKVKKARSRHVNTEDVLRNDQLKIQMKMKKLRGPKAADNSQRTAEEKPDEDEYAFRIPRPHTDFRGTHQYASPNAHLQKELGRHDDIWSLMYMVAEFFVELPWTNNEDLPVDELKDQSSLLRLFIDEKNPNRLTQEMRRQLNEIDKMLKSMNYYTHPNYELVYQFLKDSMDKSKVSWDSPFDWELSGQSELEKTMKQPKKKNFYWENPKSFFKNSRWVELKMPSLSPPVSSKNSSASKARSVSGYKKADYKARGRGPMSKEDSADGEDGLAKAPTPAQKSSRKEPDLISVESKKQI</sequence>
<dbReference type="EMBL" id="PDUG01000002">
    <property type="protein sequence ID" value="PIC46128.1"/>
    <property type="molecule type" value="Genomic_DNA"/>
</dbReference>
<dbReference type="SMART" id="SM00220">
    <property type="entry name" value="S_TKc"/>
    <property type="match status" value="1"/>
</dbReference>
<dbReference type="InterPro" id="IPR050235">
    <property type="entry name" value="CK1_Ser-Thr_kinase"/>
</dbReference>
<evidence type="ECO:0000256" key="1">
    <source>
        <dbReference type="SAM" id="MobiDB-lite"/>
    </source>
</evidence>
<name>A0A2G5V2V7_9PELO</name>
<dbReference type="FunFam" id="1.10.510.10:FF:001500">
    <property type="entry name" value="CK1/CK1 protein kinase"/>
    <property type="match status" value="1"/>
</dbReference>
<dbReference type="STRING" id="1611254.A0A2G5V2V7"/>
<dbReference type="GO" id="GO:0004672">
    <property type="term" value="F:protein kinase activity"/>
    <property type="evidence" value="ECO:0007669"/>
    <property type="project" value="InterPro"/>
</dbReference>
<dbReference type="InterPro" id="IPR000719">
    <property type="entry name" value="Prot_kinase_dom"/>
</dbReference>
<dbReference type="Proteomes" id="UP000230233">
    <property type="component" value="Chromosome II"/>
</dbReference>
<dbReference type="OrthoDB" id="5792166at2759"/>